<dbReference type="AlphaFoldDB" id="A0A8J8NEY3"/>
<dbReference type="EMBL" id="RRYP01018031">
    <property type="protein sequence ID" value="TNV73816.1"/>
    <property type="molecule type" value="Genomic_DNA"/>
</dbReference>
<dbReference type="Proteomes" id="UP000785679">
    <property type="component" value="Unassembled WGS sequence"/>
</dbReference>
<dbReference type="GO" id="GO:0004862">
    <property type="term" value="F:cAMP-dependent protein kinase inhibitor activity"/>
    <property type="evidence" value="ECO:0007669"/>
    <property type="project" value="TreeGrafter"/>
</dbReference>
<dbReference type="InterPro" id="IPR014710">
    <property type="entry name" value="RmlC-like_jellyroll"/>
</dbReference>
<evidence type="ECO:0000313" key="2">
    <source>
        <dbReference type="EMBL" id="TNV73816.1"/>
    </source>
</evidence>
<dbReference type="InterPro" id="IPR000595">
    <property type="entry name" value="cNMP-bd_dom"/>
</dbReference>
<dbReference type="PANTHER" id="PTHR11635:SF152">
    <property type="entry name" value="CAMP-DEPENDENT PROTEIN KINASE TYPE I REGULATORY SUBUNIT-RELATED"/>
    <property type="match status" value="1"/>
</dbReference>
<dbReference type="SUPFAM" id="SSF51206">
    <property type="entry name" value="cAMP-binding domain-like"/>
    <property type="match status" value="1"/>
</dbReference>
<protein>
    <recommendedName>
        <fullName evidence="1">Cyclic nucleotide-binding domain-containing protein</fullName>
    </recommendedName>
</protein>
<organism evidence="2 3">
    <name type="scientific">Halteria grandinella</name>
    <dbReference type="NCBI Taxonomy" id="5974"/>
    <lineage>
        <taxon>Eukaryota</taxon>
        <taxon>Sar</taxon>
        <taxon>Alveolata</taxon>
        <taxon>Ciliophora</taxon>
        <taxon>Intramacronucleata</taxon>
        <taxon>Spirotrichea</taxon>
        <taxon>Stichotrichia</taxon>
        <taxon>Sporadotrichida</taxon>
        <taxon>Halteriidae</taxon>
        <taxon>Halteria</taxon>
    </lineage>
</organism>
<dbReference type="GO" id="GO:0005952">
    <property type="term" value="C:cAMP-dependent protein kinase complex"/>
    <property type="evidence" value="ECO:0007669"/>
    <property type="project" value="InterPro"/>
</dbReference>
<proteinExistence type="predicted"/>
<accession>A0A8J8NEY3</accession>
<name>A0A8J8NEY3_HALGN</name>
<dbReference type="OrthoDB" id="10556685at2759"/>
<dbReference type="GO" id="GO:0034236">
    <property type="term" value="F:protein kinase A catalytic subunit binding"/>
    <property type="evidence" value="ECO:0007669"/>
    <property type="project" value="TreeGrafter"/>
</dbReference>
<dbReference type="PANTHER" id="PTHR11635">
    <property type="entry name" value="CAMP-DEPENDENT PROTEIN KINASE REGULATORY CHAIN"/>
    <property type="match status" value="1"/>
</dbReference>
<keyword evidence="3" id="KW-1185">Reference proteome</keyword>
<sequence length="777" mass="89672">MIRRWISSMLLKERSEWSLRSRGCLTSVQTKMRRLQNLHKMKWRQEKMLSRYRNFFQTEVQVENAIRQAESLDIRELGESYLKDPKGTEESLFYVNSTAKQHQVISDHSIDKLRPDYQKFYTKVFDYIRSKIHNYPNVKYPRKIKRFDDKLIRIETVDPKSFLIRLPYQKMVKIMNSFWRDYNAFAEFLYTYVPLLTNYTLKQKQKIMSCFHEEQFSPLQPIMRERTIPDHIYIVVSGQVRLVTSFNPFTQKYNKANKCEESTDQILLKNANGLGNISKTVSENNIGLMQSGQWLGEEIALMKVPLIYSAIATTDVKLLKVSVEDFQAKFPSEIHSILENKCYEKLDWIRSRLEKCHLLRKEISAMNQISKTYEKTISHVRGIYPTSTLPAQLNIRKALMNESSNNPNLLLFTQNKRIEKLRVLEEERTGKQTFKSYIVEQERERALKEKLSESLKQMVSAQMSRSKVQGNREGGLSVMQNYNIAVRKPGGGGTQSVLSQYGLDNPLQVRGENTMRINLSLLRGNISNSVIDTDRKRLGLNVKLPQSVAGDNLLEAAETSVDTKSILSQQFQVRTNLSMPQSYRNGDVIPEMPTGSEDTMGDAAAYLSSKMDGSDQQSQEIIKVTEQSSSLPMLVQNHHAQQPYPSRQSALVHFQSNGSSALGIYNNDNSPHIPHFEKRSNSVLMRHGTNSSLAYQLVQNKQKYQGVLDARLLNHIFNQKSKEKRRLNHAYTLAPHLRQERSTSRNLEELHVKTTPLQGLIVKKVTGRVSSPRFNQL</sequence>
<comment type="caution">
    <text evidence="2">The sequence shown here is derived from an EMBL/GenBank/DDBJ whole genome shotgun (WGS) entry which is preliminary data.</text>
</comment>
<feature type="domain" description="Cyclic nucleotide-binding" evidence="1">
    <location>
        <begin position="195"/>
        <end position="327"/>
    </location>
</feature>
<gene>
    <name evidence="2" type="ORF">FGO68_gene16334</name>
</gene>
<evidence type="ECO:0000313" key="3">
    <source>
        <dbReference type="Proteomes" id="UP000785679"/>
    </source>
</evidence>
<reference evidence="2" key="1">
    <citation type="submission" date="2019-06" db="EMBL/GenBank/DDBJ databases">
        <authorList>
            <person name="Zheng W."/>
        </authorList>
    </citation>
    <scope>NUCLEOTIDE SEQUENCE</scope>
    <source>
        <strain evidence="2">QDHG01</strain>
    </source>
</reference>
<evidence type="ECO:0000259" key="1">
    <source>
        <dbReference type="PROSITE" id="PS50042"/>
    </source>
</evidence>
<dbReference type="PROSITE" id="PS50042">
    <property type="entry name" value="CNMP_BINDING_3"/>
    <property type="match status" value="1"/>
</dbReference>
<dbReference type="InterPro" id="IPR018490">
    <property type="entry name" value="cNMP-bd_dom_sf"/>
</dbReference>
<dbReference type="GO" id="GO:0005829">
    <property type="term" value="C:cytosol"/>
    <property type="evidence" value="ECO:0007669"/>
    <property type="project" value="TreeGrafter"/>
</dbReference>
<dbReference type="GO" id="GO:0030552">
    <property type="term" value="F:cAMP binding"/>
    <property type="evidence" value="ECO:0007669"/>
    <property type="project" value="TreeGrafter"/>
</dbReference>
<dbReference type="InterPro" id="IPR050503">
    <property type="entry name" value="cAMP-dep_PK_reg_su-like"/>
</dbReference>
<dbReference type="Gene3D" id="2.60.120.10">
    <property type="entry name" value="Jelly Rolls"/>
    <property type="match status" value="1"/>
</dbReference>
<dbReference type="CDD" id="cd00038">
    <property type="entry name" value="CAP_ED"/>
    <property type="match status" value="1"/>
</dbReference>